<comment type="caution">
    <text evidence="10">The sequence shown here is derived from an EMBL/GenBank/DDBJ whole genome shotgun (WGS) entry which is preliminary data.</text>
</comment>
<dbReference type="GO" id="GO:0015031">
    <property type="term" value="P:protein transport"/>
    <property type="evidence" value="ECO:0007669"/>
    <property type="project" value="UniProtKB-KW"/>
</dbReference>
<dbReference type="InterPro" id="IPR040666">
    <property type="entry name" value="Atg29_N"/>
</dbReference>
<feature type="compositionally biased region" description="Low complexity" evidence="8">
    <location>
        <begin position="185"/>
        <end position="209"/>
    </location>
</feature>
<feature type="region of interest" description="Disordered" evidence="8">
    <location>
        <begin position="1"/>
        <end position="26"/>
    </location>
</feature>
<feature type="compositionally biased region" description="Low complexity" evidence="8">
    <location>
        <begin position="356"/>
        <end position="387"/>
    </location>
</feature>
<evidence type="ECO:0000256" key="6">
    <source>
        <dbReference type="ARBA" id="ARBA00023006"/>
    </source>
</evidence>
<organism evidence="10 11">
    <name type="scientific">Staphylotrichum longicolle</name>
    <dbReference type="NCBI Taxonomy" id="669026"/>
    <lineage>
        <taxon>Eukaryota</taxon>
        <taxon>Fungi</taxon>
        <taxon>Dikarya</taxon>
        <taxon>Ascomycota</taxon>
        <taxon>Pezizomycotina</taxon>
        <taxon>Sordariomycetes</taxon>
        <taxon>Sordariomycetidae</taxon>
        <taxon>Sordariales</taxon>
        <taxon>Chaetomiaceae</taxon>
        <taxon>Staphylotrichum</taxon>
    </lineage>
</organism>
<feature type="domain" description="Atg29 N-terminal" evidence="9">
    <location>
        <begin position="30"/>
        <end position="82"/>
    </location>
</feature>
<dbReference type="AlphaFoldDB" id="A0AAD4I1V1"/>
<keyword evidence="11" id="KW-1185">Reference proteome</keyword>
<protein>
    <recommendedName>
        <fullName evidence="3">Autophagy-related protein 29</fullName>
    </recommendedName>
</protein>
<keyword evidence="4" id="KW-0813">Transport</keyword>
<dbReference type="GO" id="GO:0000045">
    <property type="term" value="P:autophagosome assembly"/>
    <property type="evidence" value="ECO:0007669"/>
    <property type="project" value="InterPro"/>
</dbReference>
<dbReference type="PANTHER" id="PTHR40012">
    <property type="entry name" value="AUTOPHAGY-RELATED PROTEIN 29"/>
    <property type="match status" value="1"/>
</dbReference>
<feature type="compositionally biased region" description="Acidic residues" evidence="8">
    <location>
        <begin position="297"/>
        <end position="309"/>
    </location>
</feature>
<dbReference type="InterPro" id="IPR039113">
    <property type="entry name" value="ATG29"/>
</dbReference>
<reference evidence="10" key="1">
    <citation type="submission" date="2023-02" db="EMBL/GenBank/DDBJ databases">
        <authorList>
            <person name="Palmer J.M."/>
        </authorList>
    </citation>
    <scope>NUCLEOTIDE SEQUENCE</scope>
    <source>
        <strain evidence="10">FW57</strain>
    </source>
</reference>
<dbReference type="GO" id="GO:0000407">
    <property type="term" value="C:phagophore assembly site"/>
    <property type="evidence" value="ECO:0007669"/>
    <property type="project" value="UniProtKB-SubCell"/>
</dbReference>
<name>A0AAD4I1V1_9PEZI</name>
<evidence type="ECO:0000256" key="7">
    <source>
        <dbReference type="ARBA" id="ARBA00060351"/>
    </source>
</evidence>
<feature type="compositionally biased region" description="Low complexity" evidence="8">
    <location>
        <begin position="253"/>
        <end position="267"/>
    </location>
</feature>
<dbReference type="Gene3D" id="1.10.10.2570">
    <property type="match status" value="1"/>
</dbReference>
<comment type="function">
    <text evidence="7">Plays a role in autophagy. Functions at the preautophagosomal structure (PAS) in order to form normal autophagosomes under starvation conditions. Also plays a role in mitophagy and regulation of filamentous growth.</text>
</comment>
<proteinExistence type="inferred from homology"/>
<evidence type="ECO:0000256" key="4">
    <source>
        <dbReference type="ARBA" id="ARBA00022448"/>
    </source>
</evidence>
<evidence type="ECO:0000313" key="11">
    <source>
        <dbReference type="Proteomes" id="UP001197093"/>
    </source>
</evidence>
<evidence type="ECO:0000256" key="1">
    <source>
        <dbReference type="ARBA" id="ARBA00004329"/>
    </source>
</evidence>
<feature type="compositionally biased region" description="Polar residues" evidence="8">
    <location>
        <begin position="430"/>
        <end position="439"/>
    </location>
</feature>
<accession>A0AAD4I1V1</accession>
<dbReference type="Proteomes" id="UP001197093">
    <property type="component" value="Unassembled WGS sequence"/>
</dbReference>
<feature type="compositionally biased region" description="Basic and acidic residues" evidence="8">
    <location>
        <begin position="404"/>
        <end position="413"/>
    </location>
</feature>
<dbReference type="PANTHER" id="PTHR40012:SF1">
    <property type="entry name" value="AUTOPHAGY-RELATED PROTEIN 29"/>
    <property type="match status" value="1"/>
</dbReference>
<evidence type="ECO:0000313" key="10">
    <source>
        <dbReference type="EMBL" id="KAG7291616.1"/>
    </source>
</evidence>
<evidence type="ECO:0000256" key="8">
    <source>
        <dbReference type="SAM" id="MobiDB-lite"/>
    </source>
</evidence>
<evidence type="ECO:0000256" key="3">
    <source>
        <dbReference type="ARBA" id="ARBA00013784"/>
    </source>
</evidence>
<dbReference type="Pfam" id="PF18388">
    <property type="entry name" value="ATG29_N"/>
    <property type="match status" value="1"/>
</dbReference>
<evidence type="ECO:0000256" key="2">
    <source>
        <dbReference type="ARBA" id="ARBA00010082"/>
    </source>
</evidence>
<feature type="compositionally biased region" description="Basic and acidic residues" evidence="8">
    <location>
        <begin position="153"/>
        <end position="169"/>
    </location>
</feature>
<dbReference type="FunFam" id="1.10.10.2570:FF:000001">
    <property type="entry name" value="Autophagy-related protein 29"/>
    <property type="match status" value="1"/>
</dbReference>
<keyword evidence="6" id="KW-0072">Autophagy</keyword>
<feature type="region of interest" description="Disordered" evidence="8">
    <location>
        <begin position="136"/>
        <end position="441"/>
    </location>
</feature>
<gene>
    <name evidence="10" type="ORF">NEMBOFW57_001635</name>
</gene>
<keyword evidence="5" id="KW-0653">Protein transport</keyword>
<comment type="subcellular location">
    <subcellularLocation>
        <location evidence="1">Preautophagosomal structure</location>
    </subcellularLocation>
</comment>
<dbReference type="EMBL" id="JAHCVI010000001">
    <property type="protein sequence ID" value="KAG7291616.1"/>
    <property type="molecule type" value="Genomic_DNA"/>
</dbReference>
<dbReference type="InterPro" id="IPR039362">
    <property type="entry name" value="ATG29_sf"/>
</dbReference>
<evidence type="ECO:0000256" key="5">
    <source>
        <dbReference type="ARBA" id="ARBA00022927"/>
    </source>
</evidence>
<comment type="similarity">
    <text evidence="2">Belongs to the ATG29 family.</text>
</comment>
<evidence type="ECO:0000259" key="9">
    <source>
        <dbReference type="Pfam" id="PF18388"/>
    </source>
</evidence>
<sequence length="490" mass="52138">MASRQRTENPATDRRKRPEQVPEERREPRYHVYIRLPFNRGDFIDPGTVNWDEKKSDALWAVLSDSSLGNVNWTKLAVEFDVTVDFLLQMANYLTERHTSQLRAHMLKAAAARGSNAPSPVPGAEPPGAYQTAVDTTRRITSGTGRAPSALSVRKDTGTPHLRNDDEHTVAGTAGPATKTAFPIRPGSTRNSSSNTTLPSPSQQNQPNSRQGAATRLNDPQRRRISHLSTPSAQQQQYQPQEEDDTEIPPSPAASTSSSSSSSSDSPVESRIIRRPPRFQSKDPRTGGGNNGADPFGNDDDADDDDDAEPAFLPFQHKSGSAQGPGGSSSNQDMGATLRGNFHMRDLAAAQRRAGDASQSQTSDSSVGSAAVIPRRTATTAAGAAGASERRGLAGSQGPLSPRRTAELARRGQADAAGKGKGASREGSDGTPSMGSSFSDLDDAFVTQSALEEALGSRIQDGTVGSRMSVLGSTIGQAIRSRYVPKPNRQ</sequence>